<dbReference type="GO" id="GO:0046872">
    <property type="term" value="F:metal ion binding"/>
    <property type="evidence" value="ECO:0007669"/>
    <property type="project" value="UniProtKB-KW"/>
</dbReference>
<keyword evidence="5" id="KW-0482">Metalloprotease</keyword>
<evidence type="ECO:0000256" key="10">
    <source>
        <dbReference type="SAM" id="SignalP"/>
    </source>
</evidence>
<feature type="region of interest" description="Disordered" evidence="9">
    <location>
        <begin position="956"/>
        <end position="1044"/>
    </location>
</feature>
<evidence type="ECO:0000256" key="4">
    <source>
        <dbReference type="ARBA" id="ARBA00022833"/>
    </source>
</evidence>
<comment type="caution">
    <text evidence="12">The sequence shown here is derived from an EMBL/GenBank/DDBJ whole genome shotgun (WGS) entry which is preliminary data.</text>
</comment>
<evidence type="ECO:0000256" key="5">
    <source>
        <dbReference type="ARBA" id="ARBA00023049"/>
    </source>
</evidence>
<keyword evidence="1" id="KW-0645">Protease</keyword>
<keyword evidence="2 8" id="KW-0479">Metal-binding</keyword>
<feature type="binding site" evidence="8">
    <location>
        <position position="423"/>
    </location>
    <ligand>
        <name>Zn(2+)</name>
        <dbReference type="ChEBI" id="CHEBI:29105"/>
        <note>catalytic</note>
    </ligand>
</feature>
<evidence type="ECO:0000259" key="11">
    <source>
        <dbReference type="PROSITE" id="PS50215"/>
    </source>
</evidence>
<dbReference type="PROSITE" id="PS50215">
    <property type="entry name" value="ADAM_MEPRO"/>
    <property type="match status" value="1"/>
</dbReference>
<protein>
    <submittedName>
        <fullName evidence="12">ADAM family mig-17</fullName>
    </submittedName>
</protein>
<dbReference type="AlphaFoldDB" id="A0A210PLJ8"/>
<feature type="domain" description="Peptidase M12B" evidence="11">
    <location>
        <begin position="256"/>
        <end position="495"/>
    </location>
</feature>
<evidence type="ECO:0000256" key="2">
    <source>
        <dbReference type="ARBA" id="ARBA00022723"/>
    </source>
</evidence>
<accession>A0A210PLJ8</accession>
<dbReference type="OrthoDB" id="6134861at2759"/>
<gene>
    <name evidence="12" type="ORF">KP79_PYT18370</name>
</gene>
<sequence>MRIFITTVIIFLHILESQCLIPNTGEPEPSNNPIDVAIIESNDNSSPDRMAMGMPFNLNMGIELQSAKPVSLSLKLVSNKNELRDVYVTRMDERGRKTLRKENIPIHKNVAFYQDIKTGAACKVTCKGLSRGHCDPLLTGSFNVEGVEYAIQMIPGDSSDRVKRSLGSRGHRKGRLYKVFKTKRHLASMSDYMDTGGAVNKIKSKRIGLGTRIGAMRQSESVIDLTSNSSSDPMAMRTTGRIINSNRPTPHKRALYHLGILLVIDNNIYQRFYDATPTQSSPFERDEQAKANIREHMANIINGVDLRFNNFETFEVKVAITGYVIIDKEEDSRWTLQKIAKRPRDILNASIALAELFEWKKDFRQDLPPHDHLMLFTQYDLYVKSFSDTKVAGFAHIRAVCKEKGISVVEDEGGFDNILTATHELAHSLGASHDGDRRYDNHCDPNDGFIMTAVGGGTAGDATKGQNSYRFSTCSEEQIVDYFETIGPGHCLENEDFVYDTNEFDRHVSTMLGQKYNPNEQCALNLGYPSYYAWGGRLGEPHDICTSMACKNRLSSESFNIFNAYRGTSCGDKRWCIDGVCTVSEFAPGRNDVCVHGDSRRKFGRNRNMSCNEFLSAQPFRCYDPYYSMFCCSTCARLRKNTVGCEYGDKNTTECALLESRKDLCYIEANAALCCSTCARHYTNVSGCEYGDRYRLCNPSDCETPENAKFCCETCGDLGTQRDRSFATQAPLTLLSLTTLRPPTRRPFFTSRPPVTLRPRINVPRDINSPKPPQSPSGHATIPEGQIDSRLWCVKENTTFFQASCTWLDTWLRGICKNNLFRSTCCEPCAPLKPPVRTSPLANVPRNEFLLSKNIPLLQQQKKKQTVLKETKPACFDSGRHCADIAALQCYDLSTRKTCCATCESLRTDMADCPFGDRNSRCQPTFKMDPDYACTQKRSLCCYSCRGVTARIGKPAVPASSHKRNVPTSTPRPTKVRNTRHRSSKRVKSRRRSQTGGRGHRIYGSERHAGRDAAAKRFLEQRERQRRMRGRNRFFSNFQNGNRG</sequence>
<dbReference type="EMBL" id="NEDP02005591">
    <property type="protein sequence ID" value="OWF37337.1"/>
    <property type="molecule type" value="Genomic_DNA"/>
</dbReference>
<dbReference type="InterPro" id="IPR041645">
    <property type="entry name" value="ADAMTS_CR_2"/>
</dbReference>
<evidence type="ECO:0000256" key="6">
    <source>
        <dbReference type="ARBA" id="ARBA00023157"/>
    </source>
</evidence>
<comment type="caution">
    <text evidence="8">Lacks conserved residue(s) required for the propagation of feature annotation.</text>
</comment>
<name>A0A210PLJ8_MIZYE</name>
<feature type="compositionally biased region" description="Basic and acidic residues" evidence="9">
    <location>
        <begin position="1003"/>
        <end position="1023"/>
    </location>
</feature>
<feature type="compositionally biased region" description="Basic residues" evidence="9">
    <location>
        <begin position="974"/>
        <end position="1001"/>
    </location>
</feature>
<feature type="binding site" evidence="8">
    <location>
        <position position="433"/>
    </location>
    <ligand>
        <name>Zn(2+)</name>
        <dbReference type="ChEBI" id="CHEBI:29105"/>
        <note>catalytic</note>
    </ligand>
</feature>
<evidence type="ECO:0000256" key="1">
    <source>
        <dbReference type="ARBA" id="ARBA00022670"/>
    </source>
</evidence>
<feature type="region of interest" description="Disordered" evidence="9">
    <location>
        <begin position="759"/>
        <end position="781"/>
    </location>
</feature>
<dbReference type="InterPro" id="IPR001590">
    <property type="entry name" value="Peptidase_M12B"/>
</dbReference>
<evidence type="ECO:0000256" key="7">
    <source>
        <dbReference type="ARBA" id="ARBA00023180"/>
    </source>
</evidence>
<keyword evidence="13" id="KW-1185">Reference proteome</keyword>
<keyword evidence="10" id="KW-0732">Signal</keyword>
<keyword evidence="3" id="KW-0378">Hydrolase</keyword>
<feature type="binding site" evidence="8">
    <location>
        <position position="427"/>
    </location>
    <ligand>
        <name>Zn(2+)</name>
        <dbReference type="ChEBI" id="CHEBI:29105"/>
        <note>catalytic</note>
    </ligand>
</feature>
<keyword evidence="6" id="KW-1015">Disulfide bond</keyword>
<dbReference type="GO" id="GO:0004222">
    <property type="term" value="F:metalloendopeptidase activity"/>
    <property type="evidence" value="ECO:0007669"/>
    <property type="project" value="InterPro"/>
</dbReference>
<keyword evidence="4 8" id="KW-0862">Zinc</keyword>
<dbReference type="InterPro" id="IPR024079">
    <property type="entry name" value="MetalloPept_cat_dom_sf"/>
</dbReference>
<dbReference type="Gene3D" id="3.40.390.10">
    <property type="entry name" value="Collagenase (Catalytic Domain)"/>
    <property type="match status" value="1"/>
</dbReference>
<feature type="active site" evidence="8">
    <location>
        <position position="424"/>
    </location>
</feature>
<dbReference type="SUPFAM" id="SSF55486">
    <property type="entry name" value="Metalloproteases ('zincins'), catalytic domain"/>
    <property type="match status" value="1"/>
</dbReference>
<dbReference type="GO" id="GO:0006508">
    <property type="term" value="P:proteolysis"/>
    <property type="evidence" value="ECO:0007669"/>
    <property type="project" value="UniProtKB-KW"/>
</dbReference>
<keyword evidence="7" id="KW-0325">Glycoprotein</keyword>
<dbReference type="Proteomes" id="UP000242188">
    <property type="component" value="Unassembled WGS sequence"/>
</dbReference>
<proteinExistence type="predicted"/>
<reference evidence="12 13" key="1">
    <citation type="journal article" date="2017" name="Nat. Ecol. Evol.">
        <title>Scallop genome provides insights into evolution of bilaterian karyotype and development.</title>
        <authorList>
            <person name="Wang S."/>
            <person name="Zhang J."/>
            <person name="Jiao W."/>
            <person name="Li J."/>
            <person name="Xun X."/>
            <person name="Sun Y."/>
            <person name="Guo X."/>
            <person name="Huan P."/>
            <person name="Dong B."/>
            <person name="Zhang L."/>
            <person name="Hu X."/>
            <person name="Sun X."/>
            <person name="Wang J."/>
            <person name="Zhao C."/>
            <person name="Wang Y."/>
            <person name="Wang D."/>
            <person name="Huang X."/>
            <person name="Wang R."/>
            <person name="Lv J."/>
            <person name="Li Y."/>
            <person name="Zhang Z."/>
            <person name="Liu B."/>
            <person name="Lu W."/>
            <person name="Hui Y."/>
            <person name="Liang J."/>
            <person name="Zhou Z."/>
            <person name="Hou R."/>
            <person name="Li X."/>
            <person name="Liu Y."/>
            <person name="Li H."/>
            <person name="Ning X."/>
            <person name="Lin Y."/>
            <person name="Zhao L."/>
            <person name="Xing Q."/>
            <person name="Dou J."/>
            <person name="Li Y."/>
            <person name="Mao J."/>
            <person name="Guo H."/>
            <person name="Dou H."/>
            <person name="Li T."/>
            <person name="Mu C."/>
            <person name="Jiang W."/>
            <person name="Fu Q."/>
            <person name="Fu X."/>
            <person name="Miao Y."/>
            <person name="Liu J."/>
            <person name="Yu Q."/>
            <person name="Li R."/>
            <person name="Liao H."/>
            <person name="Li X."/>
            <person name="Kong Y."/>
            <person name="Jiang Z."/>
            <person name="Chourrout D."/>
            <person name="Li R."/>
            <person name="Bao Z."/>
        </authorList>
    </citation>
    <scope>NUCLEOTIDE SEQUENCE [LARGE SCALE GENOMIC DNA]</scope>
    <source>
        <strain evidence="12 13">PY_sf001</strain>
    </source>
</reference>
<organism evidence="12 13">
    <name type="scientific">Mizuhopecten yessoensis</name>
    <name type="common">Japanese scallop</name>
    <name type="synonym">Patinopecten yessoensis</name>
    <dbReference type="NCBI Taxonomy" id="6573"/>
    <lineage>
        <taxon>Eukaryota</taxon>
        <taxon>Metazoa</taxon>
        <taxon>Spiralia</taxon>
        <taxon>Lophotrochozoa</taxon>
        <taxon>Mollusca</taxon>
        <taxon>Bivalvia</taxon>
        <taxon>Autobranchia</taxon>
        <taxon>Pteriomorphia</taxon>
        <taxon>Pectinida</taxon>
        <taxon>Pectinoidea</taxon>
        <taxon>Pectinidae</taxon>
        <taxon>Mizuhopecten</taxon>
    </lineage>
</organism>
<evidence type="ECO:0000313" key="13">
    <source>
        <dbReference type="Proteomes" id="UP000242188"/>
    </source>
</evidence>
<evidence type="ECO:0000256" key="9">
    <source>
        <dbReference type="SAM" id="MobiDB-lite"/>
    </source>
</evidence>
<evidence type="ECO:0000313" key="12">
    <source>
        <dbReference type="EMBL" id="OWF37337.1"/>
    </source>
</evidence>
<dbReference type="Gene3D" id="3.40.1620.60">
    <property type="match status" value="1"/>
</dbReference>
<dbReference type="Pfam" id="PF01421">
    <property type="entry name" value="Reprolysin"/>
    <property type="match status" value="1"/>
</dbReference>
<feature type="chain" id="PRO_5012329376" evidence="10">
    <location>
        <begin position="20"/>
        <end position="1044"/>
    </location>
</feature>
<evidence type="ECO:0000256" key="3">
    <source>
        <dbReference type="ARBA" id="ARBA00022801"/>
    </source>
</evidence>
<feature type="signal peptide" evidence="10">
    <location>
        <begin position="1"/>
        <end position="19"/>
    </location>
</feature>
<dbReference type="Pfam" id="PF17771">
    <property type="entry name" value="ADAMTS_CR_2"/>
    <property type="match status" value="1"/>
</dbReference>
<evidence type="ECO:0000256" key="8">
    <source>
        <dbReference type="PROSITE-ProRule" id="PRU00276"/>
    </source>
</evidence>